<dbReference type="EMBL" id="ML735834">
    <property type="protein sequence ID" value="KAE8412442.1"/>
    <property type="molecule type" value="Genomic_DNA"/>
</dbReference>
<dbReference type="Proteomes" id="UP000325395">
    <property type="component" value="Unassembled WGS sequence"/>
</dbReference>
<sequence>MEVVGLVSSCIAIGELAVKSLRLLHSLQQKVNNSGLHLQTVRTQISAVNAAVTHIQSWLNTCTGNPCMVEGLLEDLQLSLDGCKSLLEIFSEQATQVMKEHNTQGWIDKIKLVWTETDLTQYRDMLRDQVQALSLLLQVVQLPTQSEQTSALAVPETQKIIERARDDSTSIVLLRDTDTCRTIGNQQDNDDGDRLSISFDFDSEVFQSRAYKMALASYIRHKMLEDRAAAKDREADNASVMYEDTILELVYHYRYDDVNNTYEDVQSLSRIAYSLGVEQTKLEWLLLEAKQDRQRKFHQNLTRLGPAQPGMLKSLLSTARTTTGLVELNRIYRFPYGLSPITLDDLNSFRRAWRIYDSYATGYISELDFPLLLRVSVPYIQADRDADLLIAQALEDPFSVRLYDPEFSIHGLLSGIDTTLAPPGSGPFLQILGDKLEKLPVIEVKRRRVALDLLFNEVSVMTDPLRGTTFLTALTSILNYKRSTDADWRSSSGQDIVLAVKQSSSTMLGAALRRHIKLIQAEEKRRIRLVVGFFDTLYWNRQFRGCLEKQRASQTSEPSSAPSPDTVDQM</sequence>
<reference evidence="2 3" key="1">
    <citation type="submission" date="2019-04" db="EMBL/GenBank/DDBJ databases">
        <authorList>
            <consortium name="DOE Joint Genome Institute"/>
            <person name="Mondo S."/>
            <person name="Kjaerbolling I."/>
            <person name="Vesth T."/>
            <person name="Frisvad J.C."/>
            <person name="Nybo J.L."/>
            <person name="Theobald S."/>
            <person name="Kildgaard S."/>
            <person name="Isbrandt T."/>
            <person name="Kuo A."/>
            <person name="Sato A."/>
            <person name="Lyhne E.K."/>
            <person name="Kogle M.E."/>
            <person name="Wiebenga A."/>
            <person name="Kun R.S."/>
            <person name="Lubbers R.J."/>
            <person name="Makela M.R."/>
            <person name="Barry K."/>
            <person name="Chovatia M."/>
            <person name="Clum A."/>
            <person name="Daum C."/>
            <person name="Haridas S."/>
            <person name="He G."/>
            <person name="LaButti K."/>
            <person name="Lipzen A."/>
            <person name="Riley R."/>
            <person name="Salamov A."/>
            <person name="Simmons B.A."/>
            <person name="Magnuson J.K."/>
            <person name="Henrissat B."/>
            <person name="Mortensen U.H."/>
            <person name="Larsen T.O."/>
            <person name="Devries R.P."/>
            <person name="Grigoriev I.V."/>
            <person name="Machida M."/>
            <person name="Baker S.E."/>
            <person name="Andersen M.R."/>
            <person name="Cantor M.N."/>
            <person name="Hua S.X."/>
        </authorList>
    </citation>
    <scope>NUCLEOTIDE SEQUENCE [LARGE SCALE GENOMIC DNA]</scope>
    <source>
        <strain evidence="2 3">CBS 117616</strain>
    </source>
</reference>
<gene>
    <name evidence="2" type="ORF">BDV36DRAFT_300859</name>
</gene>
<organism evidence="2 3">
    <name type="scientific">Aspergillus pseudocaelatus</name>
    <dbReference type="NCBI Taxonomy" id="1825620"/>
    <lineage>
        <taxon>Eukaryota</taxon>
        <taxon>Fungi</taxon>
        <taxon>Dikarya</taxon>
        <taxon>Ascomycota</taxon>
        <taxon>Pezizomycotina</taxon>
        <taxon>Eurotiomycetes</taxon>
        <taxon>Eurotiomycetidae</taxon>
        <taxon>Eurotiales</taxon>
        <taxon>Aspergillaceae</taxon>
        <taxon>Aspergillus</taxon>
        <taxon>Aspergillus subgen. Circumdati</taxon>
    </lineage>
</organism>
<name>A0ABQ6W5M8_9EURO</name>
<feature type="compositionally biased region" description="Polar residues" evidence="1">
    <location>
        <begin position="552"/>
        <end position="570"/>
    </location>
</feature>
<feature type="region of interest" description="Disordered" evidence="1">
    <location>
        <begin position="550"/>
        <end position="570"/>
    </location>
</feature>
<accession>A0ABQ6W5M8</accession>
<evidence type="ECO:0000313" key="3">
    <source>
        <dbReference type="Proteomes" id="UP000325395"/>
    </source>
</evidence>
<evidence type="ECO:0000313" key="2">
    <source>
        <dbReference type="EMBL" id="KAE8412442.1"/>
    </source>
</evidence>
<protein>
    <recommendedName>
        <fullName evidence="4">Fungal N-terminal domain-containing protein</fullName>
    </recommendedName>
</protein>
<keyword evidence="3" id="KW-1185">Reference proteome</keyword>
<proteinExistence type="predicted"/>
<evidence type="ECO:0008006" key="4">
    <source>
        <dbReference type="Google" id="ProtNLM"/>
    </source>
</evidence>
<evidence type="ECO:0000256" key="1">
    <source>
        <dbReference type="SAM" id="MobiDB-lite"/>
    </source>
</evidence>